<dbReference type="EMBL" id="FNZI01000004">
    <property type="protein sequence ID" value="SEJ50815.1"/>
    <property type="molecule type" value="Genomic_DNA"/>
</dbReference>
<accession>A0A1H6ZPT4</accession>
<organism evidence="2 3">
    <name type="scientific">Demequina mangrovi</name>
    <dbReference type="NCBI Taxonomy" id="1043493"/>
    <lineage>
        <taxon>Bacteria</taxon>
        <taxon>Bacillati</taxon>
        <taxon>Actinomycetota</taxon>
        <taxon>Actinomycetes</taxon>
        <taxon>Micrococcales</taxon>
        <taxon>Demequinaceae</taxon>
        <taxon>Demequina</taxon>
    </lineage>
</organism>
<name>A0A1H6ZPT4_9MICO</name>
<gene>
    <name evidence="2" type="ORF">SAMN05421637_2067</name>
</gene>
<keyword evidence="3" id="KW-1185">Reference proteome</keyword>
<evidence type="ECO:0000313" key="3">
    <source>
        <dbReference type="Proteomes" id="UP000183315"/>
    </source>
</evidence>
<reference evidence="3" key="1">
    <citation type="submission" date="2016-10" db="EMBL/GenBank/DDBJ databases">
        <authorList>
            <person name="Varghese N."/>
        </authorList>
    </citation>
    <scope>NUCLEOTIDE SEQUENCE [LARGE SCALE GENOMIC DNA]</scope>
    <source>
        <strain evidence="3">DSM 24868</strain>
    </source>
</reference>
<proteinExistence type="predicted"/>
<dbReference type="eggNOG" id="ENOG5032W0S">
    <property type="taxonomic scope" value="Bacteria"/>
</dbReference>
<sequence length="258" mass="29006">MYERPTLPDLVFTDADGEPIPYGSRWGVDGAPERTYSRTRHPERFAPLTQVADALVAYLEETYDVDVRRTEGMPADAPDTVRRHEHGQVAIVRTTTLLPRHDACAPLVIAETDFPGIVVAMGAAGDERVPACGCDACDESLEDSAALLEDLVLSVAQGRFQERYTWTDGIEITISGGEDGASYSREPRHAADKKRIEALKQSQRERHGERWMPWPPRRDDADGAWEREPEPMRLWTREEREAVLDAALERVKKLLRSA</sequence>
<protein>
    <submittedName>
        <fullName evidence="2">Uncharacterized protein</fullName>
    </submittedName>
</protein>
<dbReference type="STRING" id="1043493.SAMN05421637_2067"/>
<evidence type="ECO:0000313" key="2">
    <source>
        <dbReference type="EMBL" id="SEJ50815.1"/>
    </source>
</evidence>
<dbReference type="AlphaFoldDB" id="A0A1H6ZPT4"/>
<feature type="region of interest" description="Disordered" evidence="1">
    <location>
        <begin position="201"/>
        <end position="225"/>
    </location>
</feature>
<dbReference type="Pfam" id="PF19736">
    <property type="entry name" value="DUF6226"/>
    <property type="match status" value="1"/>
</dbReference>
<dbReference type="RefSeq" id="WP_052406145.1">
    <property type="nucleotide sequence ID" value="NZ_BBLU01000021.1"/>
</dbReference>
<dbReference type="OrthoDB" id="3290597at2"/>
<dbReference type="InterPro" id="IPR045773">
    <property type="entry name" value="DUF6226"/>
</dbReference>
<dbReference type="Proteomes" id="UP000183315">
    <property type="component" value="Unassembled WGS sequence"/>
</dbReference>
<evidence type="ECO:0000256" key="1">
    <source>
        <dbReference type="SAM" id="MobiDB-lite"/>
    </source>
</evidence>